<feature type="binding site" evidence="7">
    <location>
        <position position="110"/>
    </location>
    <ligand>
        <name>Mg(2+)</name>
        <dbReference type="ChEBI" id="CHEBI:18420"/>
        <label>1</label>
    </ligand>
</feature>
<keyword evidence="12" id="KW-1185">Reference proteome</keyword>
<protein>
    <recommendedName>
        <fullName evidence="7">Fructose-1,6-bisphosphatase class 1</fullName>
        <shortName evidence="7">FBPase class 1</shortName>
        <ecNumber evidence="7">3.1.3.11</ecNumber>
    </recommendedName>
    <alternativeName>
        <fullName evidence="7">D-fructose-1,6-bisphosphate 1-phosphohydrolase class 1</fullName>
    </alternativeName>
</protein>
<comment type="cofactor">
    <cofactor evidence="7">
        <name>Mg(2+)</name>
        <dbReference type="ChEBI" id="CHEBI:18420"/>
    </cofactor>
    <text evidence="7">Binds 2 magnesium ions per subunit.</text>
</comment>
<dbReference type="PRINTS" id="PR00115">
    <property type="entry name" value="F16BPHPHTASE"/>
</dbReference>
<feature type="domain" description="Fructose-1-6-bisphosphatase class 1 C-terminal" evidence="10">
    <location>
        <begin position="191"/>
        <end position="320"/>
    </location>
</feature>
<dbReference type="Pfam" id="PF00316">
    <property type="entry name" value="FBPase"/>
    <property type="match status" value="1"/>
</dbReference>
<comment type="subcellular location">
    <subcellularLocation>
        <location evidence="7">Cytoplasm</location>
    </subcellularLocation>
</comment>
<name>A0ABT4XQC0_9RHOB</name>
<sequence>MTGQARVSLTAFIADEQDDPHLGALVDAVASACWSISRIVRKAALDGNLGTTNCHNVQGEDQKPLDILANDEFFRALGQCPQVAAVLSEEVGEVIWMKAPKRGDFTLSCDPLDGSSNLDANLSVGTIFAVGQVANDGDRTVLKTGRSLRCAGYAVYGPSTMFVLALNGQVNGFTLDEDADDFVLTHPNLKIPPETSEFAINASRQAHWDDAVTDYVEGCIAGEQGPRAKTFNMRWTASMVADVHRILTRGGVFLYPADAQNRSQGGKLRLMYEAIPMAMIAEAAGGAATDGIAPILDIEPQGPHQRIAVVLGSSSEVSLIADGYR</sequence>
<organism evidence="11 12">
    <name type="scientific">Thalassococcus lentus</name>
    <dbReference type="NCBI Taxonomy" id="1210524"/>
    <lineage>
        <taxon>Bacteria</taxon>
        <taxon>Pseudomonadati</taxon>
        <taxon>Pseudomonadota</taxon>
        <taxon>Alphaproteobacteria</taxon>
        <taxon>Rhodobacterales</taxon>
        <taxon>Roseobacteraceae</taxon>
        <taxon>Thalassococcus</taxon>
    </lineage>
</organism>
<evidence type="ECO:0000256" key="2">
    <source>
        <dbReference type="ARBA" id="ARBA00010941"/>
    </source>
</evidence>
<dbReference type="InterPro" id="IPR028343">
    <property type="entry name" value="FBPtase"/>
</dbReference>
<evidence type="ECO:0000256" key="3">
    <source>
        <dbReference type="ARBA" id="ARBA00022490"/>
    </source>
</evidence>
<feature type="binding site" evidence="7">
    <location>
        <position position="89"/>
    </location>
    <ligand>
        <name>Mg(2+)</name>
        <dbReference type="ChEBI" id="CHEBI:18420"/>
        <label>1</label>
    </ligand>
</feature>
<evidence type="ECO:0000313" key="12">
    <source>
        <dbReference type="Proteomes" id="UP001210720"/>
    </source>
</evidence>
<evidence type="ECO:0000256" key="6">
    <source>
        <dbReference type="ARBA" id="ARBA00024331"/>
    </source>
</evidence>
<keyword evidence="5 7" id="KW-0119">Carbohydrate metabolism</keyword>
<evidence type="ECO:0000256" key="7">
    <source>
        <dbReference type="HAMAP-Rule" id="MF_01855"/>
    </source>
</evidence>
<feature type="binding site" evidence="7">
    <location>
        <position position="201"/>
    </location>
    <ligand>
        <name>substrate</name>
    </ligand>
</feature>
<feature type="binding site" evidence="7">
    <location>
        <position position="273"/>
    </location>
    <ligand>
        <name>Mg(2+)</name>
        <dbReference type="ChEBI" id="CHEBI:18420"/>
        <label>2</label>
    </ligand>
</feature>
<dbReference type="InterPro" id="IPR000146">
    <property type="entry name" value="FBPase_class-1"/>
</dbReference>
<dbReference type="PIRSF" id="PIRSF000904">
    <property type="entry name" value="FBPtase_SBPase"/>
    <property type="match status" value="1"/>
</dbReference>
<keyword evidence="4 7" id="KW-0378">Hydrolase</keyword>
<dbReference type="NCBIfam" id="NF006779">
    <property type="entry name" value="PRK09293.1-3"/>
    <property type="match status" value="1"/>
</dbReference>
<dbReference type="CDD" id="cd00354">
    <property type="entry name" value="FBPase"/>
    <property type="match status" value="1"/>
</dbReference>
<comment type="caution">
    <text evidence="7">Lacks conserved residue(s) required for the propagation of feature annotation.</text>
</comment>
<keyword evidence="7" id="KW-0479">Metal-binding</keyword>
<evidence type="ECO:0000256" key="1">
    <source>
        <dbReference type="ARBA" id="ARBA00001273"/>
    </source>
</evidence>
<dbReference type="PIRSF" id="PIRSF500210">
    <property type="entry name" value="FBPtase"/>
    <property type="match status" value="1"/>
</dbReference>
<dbReference type="SUPFAM" id="SSF56655">
    <property type="entry name" value="Carbohydrate phosphatase"/>
    <property type="match status" value="1"/>
</dbReference>
<dbReference type="EMBL" id="JAQIOY010000001">
    <property type="protein sequence ID" value="MDA7424097.1"/>
    <property type="molecule type" value="Genomic_DNA"/>
</dbReference>
<dbReference type="Pfam" id="PF18913">
    <property type="entry name" value="FBPase_C"/>
    <property type="match status" value="1"/>
</dbReference>
<feature type="binding site" evidence="7">
    <location>
        <position position="110"/>
    </location>
    <ligand>
        <name>Mg(2+)</name>
        <dbReference type="ChEBI" id="CHEBI:18420"/>
        <label>2</label>
    </ligand>
</feature>
<evidence type="ECO:0000256" key="4">
    <source>
        <dbReference type="ARBA" id="ARBA00022801"/>
    </source>
</evidence>
<dbReference type="PANTHER" id="PTHR11556">
    <property type="entry name" value="FRUCTOSE-1,6-BISPHOSPHATASE-RELATED"/>
    <property type="match status" value="1"/>
</dbReference>
<dbReference type="HAMAP" id="MF_01855">
    <property type="entry name" value="FBPase_class1"/>
    <property type="match status" value="1"/>
</dbReference>
<evidence type="ECO:0000259" key="9">
    <source>
        <dbReference type="Pfam" id="PF00316"/>
    </source>
</evidence>
<evidence type="ECO:0000313" key="11">
    <source>
        <dbReference type="EMBL" id="MDA7424097.1"/>
    </source>
</evidence>
<feature type="binding site" evidence="7">
    <location>
        <position position="112"/>
    </location>
    <ligand>
        <name>Mg(2+)</name>
        <dbReference type="ChEBI" id="CHEBI:18420"/>
        <label>1</label>
    </ligand>
</feature>
<dbReference type="InterPro" id="IPR044015">
    <property type="entry name" value="FBPase_C_dom"/>
</dbReference>
<dbReference type="Gene3D" id="3.40.190.80">
    <property type="match status" value="1"/>
</dbReference>
<keyword evidence="3 7" id="KW-0963">Cytoplasm</keyword>
<feature type="binding site" evidence="7">
    <location>
        <position position="113"/>
    </location>
    <ligand>
        <name>Mg(2+)</name>
        <dbReference type="ChEBI" id="CHEBI:18420"/>
        <label>2</label>
    </ligand>
</feature>
<dbReference type="InterPro" id="IPR033391">
    <property type="entry name" value="FBPase_N"/>
</dbReference>
<dbReference type="RefSeq" id="WP_271431423.1">
    <property type="nucleotide sequence ID" value="NZ_JAQIOY010000001.1"/>
</dbReference>
<feature type="binding site" evidence="7">
    <location>
        <begin position="113"/>
        <end position="116"/>
    </location>
    <ligand>
        <name>substrate</name>
    </ligand>
</feature>
<evidence type="ECO:0000256" key="8">
    <source>
        <dbReference type="RuleBase" id="RU000508"/>
    </source>
</evidence>
<accession>A0ABT4XQC0</accession>
<evidence type="ECO:0000259" key="10">
    <source>
        <dbReference type="Pfam" id="PF18913"/>
    </source>
</evidence>
<gene>
    <name evidence="7" type="primary">fbp</name>
    <name evidence="11" type="ORF">PFY00_05120</name>
</gene>
<comment type="caution">
    <text evidence="11">The sequence shown here is derived from an EMBL/GenBank/DDBJ whole genome shotgun (WGS) entry which is preliminary data.</text>
</comment>
<keyword evidence="7" id="KW-0460">Magnesium</keyword>
<comment type="similarity">
    <text evidence="2 7 8">Belongs to the FBPase class 1 family.</text>
</comment>
<comment type="subunit">
    <text evidence="7">Homotetramer.</text>
</comment>
<feature type="domain" description="Fructose-1-6-bisphosphatase class I N-terminal" evidence="9">
    <location>
        <begin position="12"/>
        <end position="187"/>
    </location>
</feature>
<dbReference type="PANTHER" id="PTHR11556:SF35">
    <property type="entry name" value="SEDOHEPTULOSE-1,7-BISPHOSPHATASE, CHLOROPLASTIC"/>
    <property type="match status" value="1"/>
</dbReference>
<feature type="binding site" evidence="7">
    <location>
        <position position="267"/>
    </location>
    <ligand>
        <name>substrate</name>
    </ligand>
</feature>
<comment type="pathway">
    <text evidence="6">Carbohydrate biosynthesis.</text>
</comment>
<dbReference type="EC" id="3.1.3.11" evidence="7"/>
<evidence type="ECO:0000256" key="5">
    <source>
        <dbReference type="ARBA" id="ARBA00023277"/>
    </source>
</evidence>
<proteinExistence type="inferred from homology"/>
<dbReference type="GO" id="GO:0042132">
    <property type="term" value="F:fructose 1,6-bisphosphate 1-phosphatase activity"/>
    <property type="evidence" value="ECO:0007669"/>
    <property type="project" value="UniProtKB-EC"/>
</dbReference>
<dbReference type="Proteomes" id="UP001210720">
    <property type="component" value="Unassembled WGS sequence"/>
</dbReference>
<comment type="catalytic activity">
    <reaction evidence="1 7">
        <text>beta-D-fructose 1,6-bisphosphate + H2O = beta-D-fructose 6-phosphate + phosphate</text>
        <dbReference type="Rhea" id="RHEA:11064"/>
        <dbReference type="ChEBI" id="CHEBI:15377"/>
        <dbReference type="ChEBI" id="CHEBI:32966"/>
        <dbReference type="ChEBI" id="CHEBI:43474"/>
        <dbReference type="ChEBI" id="CHEBI:57634"/>
        <dbReference type="EC" id="3.1.3.11"/>
    </reaction>
</comment>
<reference evidence="11 12" key="1">
    <citation type="submission" date="2023-01" db="EMBL/GenBank/DDBJ databases">
        <title>Thalassococcus onchidii sp. nov., isolated from a marine invertebrate from the South China Sea.</title>
        <authorList>
            <person name="Xu S."/>
            <person name="Liu Z."/>
            <person name="Xu Y."/>
        </authorList>
    </citation>
    <scope>NUCLEOTIDE SEQUENCE [LARGE SCALE GENOMIC DNA]</scope>
    <source>
        <strain evidence="11 12">KCTC 32084</strain>
    </source>
</reference>
<dbReference type="Gene3D" id="3.30.540.10">
    <property type="entry name" value="Fructose-1,6-Bisphosphatase, subunit A, domain 1"/>
    <property type="match status" value="1"/>
</dbReference>